<evidence type="ECO:0000256" key="2">
    <source>
        <dbReference type="ARBA" id="ARBA00004496"/>
    </source>
</evidence>
<dbReference type="Proteomes" id="UP000078272">
    <property type="component" value="Unassembled WGS sequence"/>
</dbReference>
<dbReference type="InterPro" id="IPR027417">
    <property type="entry name" value="P-loop_NTPase"/>
</dbReference>
<dbReference type="GO" id="GO:0004594">
    <property type="term" value="F:pantothenate kinase activity"/>
    <property type="evidence" value="ECO:0007669"/>
    <property type="project" value="UniProtKB-UniRule"/>
</dbReference>
<dbReference type="PANTHER" id="PTHR10285">
    <property type="entry name" value="URIDINE KINASE"/>
    <property type="match status" value="1"/>
</dbReference>
<comment type="subcellular location">
    <subcellularLocation>
        <location evidence="2 14 15">Cytoplasm</location>
    </subcellularLocation>
</comment>
<evidence type="ECO:0000259" key="16">
    <source>
        <dbReference type="Pfam" id="PF00485"/>
    </source>
</evidence>
<comment type="pathway">
    <text evidence="3 14 15">Cofactor biosynthesis; coenzyme A biosynthesis; CoA from (R)-pantothenate: step 1/5.</text>
</comment>
<evidence type="ECO:0000256" key="11">
    <source>
        <dbReference type="ARBA" id="ARBA00022840"/>
    </source>
</evidence>
<dbReference type="SUPFAM" id="SSF52540">
    <property type="entry name" value="P-loop containing nucleoside triphosphate hydrolases"/>
    <property type="match status" value="1"/>
</dbReference>
<gene>
    <name evidence="14" type="primary">coaA</name>
    <name evidence="17" type="ORF">NS226_16575</name>
</gene>
<dbReference type="AlphaFoldDB" id="A0A175R575"/>
<dbReference type="GO" id="GO:0005524">
    <property type="term" value="F:ATP binding"/>
    <property type="evidence" value="ECO:0007669"/>
    <property type="project" value="UniProtKB-UniRule"/>
</dbReference>
<evidence type="ECO:0000256" key="6">
    <source>
        <dbReference type="ARBA" id="ARBA00015080"/>
    </source>
</evidence>
<dbReference type="PATRIC" id="fig|401562.3.peg.3043"/>
<feature type="domain" description="Phosphoribulokinase/uridine kinase" evidence="16">
    <location>
        <begin position="92"/>
        <end position="245"/>
    </location>
</feature>
<sequence>MDSRLPNPASSPYRFFTAAEWATFRGREALTLSADEVRRLRSLGDRIDLEEVERIYLAMSRLLYAHVESSQTLFRQRRRFLRGSDQTKTPFVIGIAGSVAAGKSTTARILKELLARWPGTPKVDLVTTDGFLFPNAVLEAEGLMQRKGFPESYDVGAILRFLSDIKAGARHVSAPVYSHFVYDVVPGEEVTVDQPDILIFEGLNVLQVRDMPKDGKFIPFVSDFFDYSIYIDADIDDLHRWYVARFMRLRETAFREEASFFHRYSKITDEEALEVANRLWTTINQRNLFENILPTRPRADLILRKGGDHLVEEVALRNI</sequence>
<keyword evidence="12 14" id="KW-0173">Coenzyme A biosynthesis</keyword>
<keyword evidence="7 14" id="KW-0963">Cytoplasm</keyword>
<evidence type="ECO:0000256" key="9">
    <source>
        <dbReference type="ARBA" id="ARBA00022741"/>
    </source>
</evidence>
<comment type="caution">
    <text evidence="14">Lacks conserved residue(s) required for the propagation of feature annotation.</text>
</comment>
<dbReference type="InterPro" id="IPR004566">
    <property type="entry name" value="PanK"/>
</dbReference>
<dbReference type="EMBL" id="LDPZ01000038">
    <property type="protein sequence ID" value="KTQ89616.1"/>
    <property type="molecule type" value="Genomic_DNA"/>
</dbReference>
<dbReference type="STRING" id="401562.NS365_21005"/>
<dbReference type="Pfam" id="PF00485">
    <property type="entry name" value="PRK"/>
    <property type="match status" value="1"/>
</dbReference>
<evidence type="ECO:0000313" key="18">
    <source>
        <dbReference type="Proteomes" id="UP000078272"/>
    </source>
</evidence>
<dbReference type="CDD" id="cd02025">
    <property type="entry name" value="PanK"/>
    <property type="match status" value="1"/>
</dbReference>
<keyword evidence="11 14" id="KW-0067">ATP-binding</keyword>
<dbReference type="GO" id="GO:0015937">
    <property type="term" value="P:coenzyme A biosynthetic process"/>
    <property type="evidence" value="ECO:0007669"/>
    <property type="project" value="UniProtKB-UniRule"/>
</dbReference>
<dbReference type="eggNOG" id="COG1072">
    <property type="taxonomic scope" value="Bacteria"/>
</dbReference>
<keyword evidence="10 14" id="KW-0418">Kinase</keyword>
<evidence type="ECO:0000256" key="1">
    <source>
        <dbReference type="ARBA" id="ARBA00001206"/>
    </source>
</evidence>
<organism evidence="17 18">
    <name type="scientific">Aureimonas ureilytica</name>
    <dbReference type="NCBI Taxonomy" id="401562"/>
    <lineage>
        <taxon>Bacteria</taxon>
        <taxon>Pseudomonadati</taxon>
        <taxon>Pseudomonadota</taxon>
        <taxon>Alphaproteobacteria</taxon>
        <taxon>Hyphomicrobiales</taxon>
        <taxon>Aurantimonadaceae</taxon>
        <taxon>Aureimonas</taxon>
    </lineage>
</organism>
<evidence type="ECO:0000256" key="12">
    <source>
        <dbReference type="ARBA" id="ARBA00022993"/>
    </source>
</evidence>
<evidence type="ECO:0000256" key="10">
    <source>
        <dbReference type="ARBA" id="ARBA00022777"/>
    </source>
</evidence>
<proteinExistence type="inferred from homology"/>
<evidence type="ECO:0000256" key="8">
    <source>
        <dbReference type="ARBA" id="ARBA00022679"/>
    </source>
</evidence>
<dbReference type="EC" id="2.7.1.33" evidence="5 14"/>
<evidence type="ECO:0000256" key="15">
    <source>
        <dbReference type="RuleBase" id="RU003530"/>
    </source>
</evidence>
<dbReference type="HAMAP" id="MF_00215">
    <property type="entry name" value="Pantothen_kinase_1"/>
    <property type="match status" value="1"/>
</dbReference>
<evidence type="ECO:0000256" key="5">
    <source>
        <dbReference type="ARBA" id="ARBA00012102"/>
    </source>
</evidence>
<protein>
    <recommendedName>
        <fullName evidence="6 14">Pantothenate kinase</fullName>
        <ecNumber evidence="5 14">2.7.1.33</ecNumber>
    </recommendedName>
    <alternativeName>
        <fullName evidence="13 14">Pantothenic acid kinase</fullName>
    </alternativeName>
</protein>
<comment type="catalytic activity">
    <reaction evidence="1 14 15">
        <text>(R)-pantothenate + ATP = (R)-4'-phosphopantothenate + ADP + H(+)</text>
        <dbReference type="Rhea" id="RHEA:16373"/>
        <dbReference type="ChEBI" id="CHEBI:10986"/>
        <dbReference type="ChEBI" id="CHEBI:15378"/>
        <dbReference type="ChEBI" id="CHEBI:29032"/>
        <dbReference type="ChEBI" id="CHEBI:30616"/>
        <dbReference type="ChEBI" id="CHEBI:456216"/>
        <dbReference type="EC" id="2.7.1.33"/>
    </reaction>
</comment>
<comment type="similarity">
    <text evidence="4 14 15">Belongs to the prokaryotic pantothenate kinase family.</text>
</comment>
<keyword evidence="8 14" id="KW-0808">Transferase</keyword>
<name>A0A175R575_9HYPH</name>
<dbReference type="Gene3D" id="3.40.50.300">
    <property type="entry name" value="P-loop containing nucleotide triphosphate hydrolases"/>
    <property type="match status" value="1"/>
</dbReference>
<evidence type="ECO:0000256" key="7">
    <source>
        <dbReference type="ARBA" id="ARBA00022490"/>
    </source>
</evidence>
<dbReference type="InterPro" id="IPR006083">
    <property type="entry name" value="PRK/URK"/>
</dbReference>
<comment type="caution">
    <text evidence="17">The sequence shown here is derived from an EMBL/GenBank/DDBJ whole genome shotgun (WGS) entry which is preliminary data.</text>
</comment>
<accession>A0A175R575</accession>
<evidence type="ECO:0000256" key="3">
    <source>
        <dbReference type="ARBA" id="ARBA00005225"/>
    </source>
</evidence>
<evidence type="ECO:0000313" key="17">
    <source>
        <dbReference type="EMBL" id="KTQ89616.1"/>
    </source>
</evidence>
<evidence type="ECO:0000256" key="14">
    <source>
        <dbReference type="HAMAP-Rule" id="MF_00215"/>
    </source>
</evidence>
<dbReference type="GO" id="GO:0005737">
    <property type="term" value="C:cytoplasm"/>
    <property type="evidence" value="ECO:0007669"/>
    <property type="project" value="UniProtKB-SubCell"/>
</dbReference>
<dbReference type="OrthoDB" id="1550976at2"/>
<reference evidence="17 18" key="1">
    <citation type="journal article" date="2016" name="Front. Microbiol.">
        <title>Genomic Resource of Rice Seed Associated Bacteria.</title>
        <authorList>
            <person name="Midha S."/>
            <person name="Bansal K."/>
            <person name="Sharma S."/>
            <person name="Kumar N."/>
            <person name="Patil P.P."/>
            <person name="Chaudhry V."/>
            <person name="Patil P.B."/>
        </authorList>
    </citation>
    <scope>NUCLEOTIDE SEQUENCE [LARGE SCALE GENOMIC DNA]</scope>
    <source>
        <strain evidence="17 18">NS226</strain>
    </source>
</reference>
<keyword evidence="9 14" id="KW-0547">Nucleotide-binding</keyword>
<dbReference type="NCBIfam" id="TIGR00554">
    <property type="entry name" value="panK_bact"/>
    <property type="match status" value="1"/>
</dbReference>
<dbReference type="UniPathway" id="UPA00241">
    <property type="reaction ID" value="UER00352"/>
</dbReference>
<dbReference type="PIRSF" id="PIRSF000545">
    <property type="entry name" value="Pantothenate_kin"/>
    <property type="match status" value="1"/>
</dbReference>
<dbReference type="RefSeq" id="WP_058635894.1">
    <property type="nucleotide sequence ID" value="NZ_LDPZ01000038.1"/>
</dbReference>
<evidence type="ECO:0000256" key="4">
    <source>
        <dbReference type="ARBA" id="ARBA00006087"/>
    </source>
</evidence>
<evidence type="ECO:0000256" key="13">
    <source>
        <dbReference type="ARBA" id="ARBA00032866"/>
    </source>
</evidence>